<organism evidence="5 6">
    <name type="scientific">Agrocybe pediades</name>
    <dbReference type="NCBI Taxonomy" id="84607"/>
    <lineage>
        <taxon>Eukaryota</taxon>
        <taxon>Fungi</taxon>
        <taxon>Dikarya</taxon>
        <taxon>Basidiomycota</taxon>
        <taxon>Agaricomycotina</taxon>
        <taxon>Agaricomycetes</taxon>
        <taxon>Agaricomycetidae</taxon>
        <taxon>Agaricales</taxon>
        <taxon>Agaricineae</taxon>
        <taxon>Strophariaceae</taxon>
        <taxon>Agrocybe</taxon>
    </lineage>
</organism>
<evidence type="ECO:0000256" key="4">
    <source>
        <dbReference type="SAM" id="MobiDB-lite"/>
    </source>
</evidence>
<sequence length="224" mass="26025">MASWLTFSAPRNSCIRSRLFRYYSDISYQNAAKKWQLGGIPKPKSILEDDDAEIDLSEDEDAVNGASPNAVPLHLRSPSGKPTPAEYRAHRETMQKKFPDGWSPPRKLSREAMDALRQLNRIEPQTFTTSVLADKFKISPEAVRRILKSKWEPGVEKRTKLAMKEREFRQAFIKERREKELLETENTRELQKMFRRSRRSEGESDLDPPGEEHGLDARDTFTFR</sequence>
<name>A0A8H4QWU7_9AGAR</name>
<keyword evidence="6" id="KW-1185">Reference proteome</keyword>
<evidence type="ECO:0000313" key="6">
    <source>
        <dbReference type="Proteomes" id="UP000521872"/>
    </source>
</evidence>
<evidence type="ECO:0000256" key="1">
    <source>
        <dbReference type="ARBA" id="ARBA00003548"/>
    </source>
</evidence>
<gene>
    <name evidence="5" type="ORF">D9613_009945</name>
</gene>
<evidence type="ECO:0000256" key="2">
    <source>
        <dbReference type="ARBA" id="ARBA00010895"/>
    </source>
</evidence>
<accession>A0A8H4QWU7</accession>
<dbReference type="PANTHER" id="PTHR13475">
    <property type="entry name" value="NEUGRIN"/>
    <property type="match status" value="1"/>
</dbReference>
<proteinExistence type="inferred from homology"/>
<feature type="compositionally biased region" description="Basic and acidic residues" evidence="4">
    <location>
        <begin position="210"/>
        <end position="224"/>
    </location>
</feature>
<reference evidence="5 6" key="1">
    <citation type="submission" date="2019-12" db="EMBL/GenBank/DDBJ databases">
        <authorList>
            <person name="Floudas D."/>
            <person name="Bentzer J."/>
            <person name="Ahren D."/>
            <person name="Johansson T."/>
            <person name="Persson P."/>
            <person name="Tunlid A."/>
        </authorList>
    </citation>
    <scope>NUCLEOTIDE SEQUENCE [LARGE SCALE GENOMIC DNA]</scope>
    <source>
        <strain evidence="5 6">CBS 102.39</strain>
    </source>
</reference>
<comment type="function">
    <text evidence="1">Required for respiratory activity and maintenance and expression of the mitochondrial genome.</text>
</comment>
<dbReference type="InterPro" id="IPR010487">
    <property type="entry name" value="NGRN/Rrg9"/>
</dbReference>
<feature type="region of interest" description="Disordered" evidence="4">
    <location>
        <begin position="184"/>
        <end position="224"/>
    </location>
</feature>
<comment type="caution">
    <text evidence="5">The sequence shown here is derived from an EMBL/GenBank/DDBJ whole genome shotgun (WGS) entry which is preliminary data.</text>
</comment>
<evidence type="ECO:0000313" key="5">
    <source>
        <dbReference type="EMBL" id="KAF4618902.1"/>
    </source>
</evidence>
<evidence type="ECO:0000256" key="3">
    <source>
        <dbReference type="ARBA" id="ARBA00013566"/>
    </source>
</evidence>
<feature type="region of interest" description="Disordered" evidence="4">
    <location>
        <begin position="59"/>
        <end position="84"/>
    </location>
</feature>
<dbReference type="AlphaFoldDB" id="A0A8H4QWU7"/>
<dbReference type="PANTHER" id="PTHR13475:SF3">
    <property type="entry name" value="NEUGRIN"/>
    <property type="match status" value="1"/>
</dbReference>
<dbReference type="EMBL" id="JAACJL010000017">
    <property type="protein sequence ID" value="KAF4618902.1"/>
    <property type="molecule type" value="Genomic_DNA"/>
</dbReference>
<dbReference type="Pfam" id="PF06413">
    <property type="entry name" value="Neugrin"/>
    <property type="match status" value="1"/>
</dbReference>
<dbReference type="Proteomes" id="UP000521872">
    <property type="component" value="Unassembled WGS sequence"/>
</dbReference>
<comment type="similarity">
    <text evidence="2">Belongs to the RRG9 family.</text>
</comment>
<protein>
    <recommendedName>
        <fullName evidence="3">Required for respiratory growth protein 9, mitochondrial</fullName>
    </recommendedName>
</protein>